<organism evidence="3 4">
    <name type="scientific">Periconia digitata</name>
    <dbReference type="NCBI Taxonomy" id="1303443"/>
    <lineage>
        <taxon>Eukaryota</taxon>
        <taxon>Fungi</taxon>
        <taxon>Dikarya</taxon>
        <taxon>Ascomycota</taxon>
        <taxon>Pezizomycotina</taxon>
        <taxon>Dothideomycetes</taxon>
        <taxon>Pleosporomycetidae</taxon>
        <taxon>Pleosporales</taxon>
        <taxon>Massarineae</taxon>
        <taxon>Periconiaceae</taxon>
        <taxon>Periconia</taxon>
    </lineage>
</organism>
<accession>A0A9W4U4Q9</accession>
<dbReference type="Pfam" id="PF00722">
    <property type="entry name" value="Glyco_hydro_16"/>
    <property type="match status" value="1"/>
</dbReference>
<evidence type="ECO:0000313" key="3">
    <source>
        <dbReference type="EMBL" id="CAI6255393.1"/>
    </source>
</evidence>
<dbReference type="SUPFAM" id="SSF49899">
    <property type="entry name" value="Concanavalin A-like lectins/glucanases"/>
    <property type="match status" value="1"/>
</dbReference>
<dbReference type="PANTHER" id="PTHR38121">
    <property type="entry name" value="GH16 DOMAIN-CONTAINING PROTEIN"/>
    <property type="match status" value="1"/>
</dbReference>
<name>A0A9W4U4Q9_9PLEO</name>
<proteinExistence type="predicted"/>
<feature type="region of interest" description="Disordered" evidence="1">
    <location>
        <begin position="232"/>
        <end position="256"/>
    </location>
</feature>
<dbReference type="CDD" id="cd00413">
    <property type="entry name" value="Glyco_hydrolase_16"/>
    <property type="match status" value="1"/>
</dbReference>
<gene>
    <name evidence="3" type="ORF">PDIGIT_LOCUS1135</name>
</gene>
<dbReference type="Proteomes" id="UP001152607">
    <property type="component" value="Unassembled WGS sequence"/>
</dbReference>
<reference evidence="3" key="1">
    <citation type="submission" date="2023-01" db="EMBL/GenBank/DDBJ databases">
        <authorList>
            <person name="Van Ghelder C."/>
            <person name="Rancurel C."/>
        </authorList>
    </citation>
    <scope>NUCLEOTIDE SEQUENCE</scope>
    <source>
        <strain evidence="3">CNCM I-4278</strain>
    </source>
</reference>
<dbReference type="InterPro" id="IPR000757">
    <property type="entry name" value="Beta-glucanase-like"/>
</dbReference>
<dbReference type="OrthoDB" id="4388755at2759"/>
<comment type="caution">
    <text evidence="3">The sequence shown here is derived from an EMBL/GenBank/DDBJ whole genome shotgun (WGS) entry which is preliminary data.</text>
</comment>
<dbReference type="InterPro" id="IPR013320">
    <property type="entry name" value="ConA-like_dom_sf"/>
</dbReference>
<feature type="compositionally biased region" description="Low complexity" evidence="1">
    <location>
        <begin position="232"/>
        <end position="243"/>
    </location>
</feature>
<sequence>MLGLYPEDKVTVETTTFENGLDSSKWVVDTRGYGGSPGNPYLRQMEPDNVKVKDGLLELKVPGGQKYDPESTVGLSSAQIMTNKYMSVGSLEMTVKMSSEDGTCQCGFLYGSDHNEVDMEYLTRTNVTWSVVQGMDRERPIQQTNLNVTADQTESFHTYKLVRTESKAYFLMDGNVVNTFDKNIPTEPVQMMIAHWTDANPGWTGGPPAKDTIMTVKKVVVEYVGATQTFSTSTATPSATNAPNPSPSDKNDASQQFGSKGALLPALAAFGLYLAI</sequence>
<dbReference type="GO" id="GO:0004553">
    <property type="term" value="F:hydrolase activity, hydrolyzing O-glycosyl compounds"/>
    <property type="evidence" value="ECO:0007669"/>
    <property type="project" value="InterPro"/>
</dbReference>
<protein>
    <recommendedName>
        <fullName evidence="2">GH16 domain-containing protein</fullName>
    </recommendedName>
</protein>
<keyword evidence="4" id="KW-1185">Reference proteome</keyword>
<dbReference type="Gene3D" id="2.60.120.200">
    <property type="match status" value="1"/>
</dbReference>
<dbReference type="PANTHER" id="PTHR38121:SF2">
    <property type="entry name" value="ACYLTRANSFERASE 3 DOMAIN-CONTAINING PROTEIN"/>
    <property type="match status" value="1"/>
</dbReference>
<dbReference type="EMBL" id="CAOQHR010000001">
    <property type="protein sequence ID" value="CAI6255393.1"/>
    <property type="molecule type" value="Genomic_DNA"/>
</dbReference>
<dbReference type="PROSITE" id="PS51762">
    <property type="entry name" value="GH16_2"/>
    <property type="match status" value="1"/>
</dbReference>
<dbReference type="AlphaFoldDB" id="A0A9W4U4Q9"/>
<evidence type="ECO:0000259" key="2">
    <source>
        <dbReference type="PROSITE" id="PS51762"/>
    </source>
</evidence>
<feature type="domain" description="GH16" evidence="2">
    <location>
        <begin position="1"/>
        <end position="232"/>
    </location>
</feature>
<dbReference type="GO" id="GO:0005975">
    <property type="term" value="P:carbohydrate metabolic process"/>
    <property type="evidence" value="ECO:0007669"/>
    <property type="project" value="InterPro"/>
</dbReference>
<evidence type="ECO:0000313" key="4">
    <source>
        <dbReference type="Proteomes" id="UP001152607"/>
    </source>
</evidence>
<evidence type="ECO:0000256" key="1">
    <source>
        <dbReference type="SAM" id="MobiDB-lite"/>
    </source>
</evidence>